<dbReference type="AlphaFoldDB" id="V5GW64"/>
<evidence type="ECO:0000256" key="3">
    <source>
        <dbReference type="ARBA" id="ARBA00022964"/>
    </source>
</evidence>
<evidence type="ECO:0000256" key="2">
    <source>
        <dbReference type="ARBA" id="ARBA00022723"/>
    </source>
</evidence>
<dbReference type="GO" id="GO:0016020">
    <property type="term" value="C:membrane"/>
    <property type="evidence" value="ECO:0007669"/>
    <property type="project" value="TreeGrafter"/>
</dbReference>
<dbReference type="PROSITE" id="PS51471">
    <property type="entry name" value="FE2OG_OXY"/>
    <property type="match status" value="1"/>
</dbReference>
<protein>
    <submittedName>
        <fullName evidence="7">Putative prolyl 4-hydroxylase alpha subunit proteinues</fullName>
    </submittedName>
</protein>
<feature type="domain" description="Fe2OG dioxygenase" evidence="6">
    <location>
        <begin position="203"/>
        <end position="308"/>
    </location>
</feature>
<dbReference type="GO" id="GO:0051213">
    <property type="term" value="F:dioxygenase activity"/>
    <property type="evidence" value="ECO:0007669"/>
    <property type="project" value="UniProtKB-KW"/>
</dbReference>
<dbReference type="GO" id="GO:0031418">
    <property type="term" value="F:L-ascorbic acid binding"/>
    <property type="evidence" value="ECO:0007669"/>
    <property type="project" value="InterPro"/>
</dbReference>
<dbReference type="InterPro" id="IPR006620">
    <property type="entry name" value="Pro_4_hyd_alph"/>
</dbReference>
<evidence type="ECO:0000259" key="6">
    <source>
        <dbReference type="PROSITE" id="PS51471"/>
    </source>
</evidence>
<keyword evidence="4" id="KW-0560">Oxidoreductase</keyword>
<dbReference type="Gene3D" id="2.60.120.620">
    <property type="entry name" value="q2cbj1_9rhob like domain"/>
    <property type="match status" value="1"/>
</dbReference>
<comment type="cofactor">
    <cofactor evidence="1">
        <name>L-ascorbate</name>
        <dbReference type="ChEBI" id="CHEBI:38290"/>
    </cofactor>
</comment>
<proteinExistence type="evidence at transcript level"/>
<evidence type="ECO:0000313" key="7">
    <source>
        <dbReference type="EMBL" id="JAB74640.1"/>
    </source>
</evidence>
<dbReference type="Pfam" id="PF13640">
    <property type="entry name" value="2OG-FeII_Oxy_3"/>
    <property type="match status" value="1"/>
</dbReference>
<evidence type="ECO:0000256" key="1">
    <source>
        <dbReference type="ARBA" id="ARBA00001961"/>
    </source>
</evidence>
<keyword evidence="3" id="KW-0223">Dioxygenase</keyword>
<keyword evidence="5" id="KW-0408">Iron</keyword>
<dbReference type="EMBL" id="GANP01009828">
    <property type="protein sequence ID" value="JAB74640.1"/>
    <property type="molecule type" value="mRNA"/>
</dbReference>
<dbReference type="SMART" id="SM00702">
    <property type="entry name" value="P4Hc"/>
    <property type="match status" value="1"/>
</dbReference>
<evidence type="ECO:0000256" key="5">
    <source>
        <dbReference type="ARBA" id="ARBA00023004"/>
    </source>
</evidence>
<accession>V5GW64</accession>
<reference evidence="7" key="1">
    <citation type="journal article" date="2015" name="Sci. Rep.">
        <title>Tissue- and time-dependent transcription in Ixodes ricinus salivary glands and midguts when blood feeding on the vertebrate host.</title>
        <authorList>
            <person name="Kotsyfakis M."/>
            <person name="Schwarz A."/>
            <person name="Erhart J."/>
            <person name="Ribeiro J.M."/>
        </authorList>
    </citation>
    <scope>NUCLEOTIDE SEQUENCE</scope>
    <source>
        <tissue evidence="7">Salivary gland and midgut</tissue>
    </source>
</reference>
<dbReference type="InterPro" id="IPR039210">
    <property type="entry name" value="OGFOD3"/>
</dbReference>
<name>V5GW64_IXORI</name>
<dbReference type="InterPro" id="IPR005123">
    <property type="entry name" value="Oxoglu/Fe-dep_dioxygenase_dom"/>
</dbReference>
<dbReference type="GO" id="GO:0005506">
    <property type="term" value="F:iron ion binding"/>
    <property type="evidence" value="ECO:0007669"/>
    <property type="project" value="InterPro"/>
</dbReference>
<sequence>MSSRKRGAAKKLDASGPAVAAASTQFADEPFTKTPIVSTRRIVTRAALSLALVGVLYISAKWKHQSASASLAGVAENLTLRSQAVPCSEDYVEERRLFSECAPRKCGRVVSDSVVTASEVLVLLRIAQRGLSLGRSDGGASILDLHSGSVSRGKKFANVYTLLKHKGKLLFTEEDLKVYRQVKIKIRSLIAFQFGATPESLHLTHPTFFSEMTDRPALTVHDQYWHVHVDKKTYGSFHYTSLLYLSDYATDFDGGRLVFVDGASGNVTVEPKKGRVLAFTSGSENPHRVEQVERGVRYALTVSFSCDPSKAIADPGMSSAAQAQNK</sequence>
<keyword evidence="2" id="KW-0479">Metal-binding</keyword>
<organism evidence="7">
    <name type="scientific">Ixodes ricinus</name>
    <name type="common">Common tick</name>
    <name type="synonym">Acarus ricinus</name>
    <dbReference type="NCBI Taxonomy" id="34613"/>
    <lineage>
        <taxon>Eukaryota</taxon>
        <taxon>Metazoa</taxon>
        <taxon>Ecdysozoa</taxon>
        <taxon>Arthropoda</taxon>
        <taxon>Chelicerata</taxon>
        <taxon>Arachnida</taxon>
        <taxon>Acari</taxon>
        <taxon>Parasitiformes</taxon>
        <taxon>Ixodida</taxon>
        <taxon>Ixodoidea</taxon>
        <taxon>Ixodidae</taxon>
        <taxon>Ixodinae</taxon>
        <taxon>Ixodes</taxon>
    </lineage>
</organism>
<dbReference type="GO" id="GO:0016705">
    <property type="term" value="F:oxidoreductase activity, acting on paired donors, with incorporation or reduction of molecular oxygen"/>
    <property type="evidence" value="ECO:0007669"/>
    <property type="project" value="InterPro"/>
</dbReference>
<dbReference type="PANTHER" id="PTHR14650">
    <property type="entry name" value="PROLYL HYDROXYLASE-RELATED"/>
    <property type="match status" value="1"/>
</dbReference>
<dbReference type="PANTHER" id="PTHR14650:SF1">
    <property type="entry name" value="2-OXOGLUTARATE AND IRON-DEPENDENT OXYGENASE DOMAIN-CONTAINING PROTEIN 3"/>
    <property type="match status" value="1"/>
</dbReference>
<evidence type="ECO:0000256" key="4">
    <source>
        <dbReference type="ARBA" id="ARBA00023002"/>
    </source>
</evidence>
<dbReference type="InterPro" id="IPR044862">
    <property type="entry name" value="Pro_4_hyd_alph_FE2OG_OXY"/>
</dbReference>